<dbReference type="InterPro" id="IPR000340">
    <property type="entry name" value="Dual-sp_phosphatase_cat-dom"/>
</dbReference>
<dbReference type="HOGENOM" id="CLU_027074_9_0_1"/>
<name>F8P3X3_SERL9</name>
<evidence type="ECO:0000259" key="8">
    <source>
        <dbReference type="PROSITE" id="PS50056"/>
    </source>
</evidence>
<dbReference type="AlphaFoldDB" id="F8P3X3"/>
<sequence>MISFPSWQQTFLVQTRRPRNADPTYGRTATLIVPGLYLADLFTAKDEEQLTKLGITHVISVLEHAPTFSSSLPNLRKLHIPIADTSETDILKHLEITTAFINNALANSKDNKVLVHCFQGISRSATVVCAYLVATTSMHPTEAVAFVKAKRGIVCPNIGFRRQLEVFGKRYASEKVQIKAPRRSRSFVFSRNFSLRTRRSKSGDGGLTAMAESSTDKGT</sequence>
<dbReference type="SUPFAM" id="SSF52799">
    <property type="entry name" value="(Phosphotyrosine protein) phosphatases II"/>
    <property type="match status" value="1"/>
</dbReference>
<organism>
    <name type="scientific">Serpula lacrymans var. lacrymans (strain S7.9)</name>
    <name type="common">Dry rot fungus</name>
    <dbReference type="NCBI Taxonomy" id="578457"/>
    <lineage>
        <taxon>Eukaryota</taxon>
        <taxon>Fungi</taxon>
        <taxon>Dikarya</taxon>
        <taxon>Basidiomycota</taxon>
        <taxon>Agaricomycotina</taxon>
        <taxon>Agaricomycetes</taxon>
        <taxon>Agaricomycetidae</taxon>
        <taxon>Boletales</taxon>
        <taxon>Coniophorineae</taxon>
        <taxon>Serpulaceae</taxon>
        <taxon>Serpula</taxon>
    </lineage>
</organism>
<dbReference type="InterPro" id="IPR020422">
    <property type="entry name" value="TYR_PHOSPHATASE_DUAL_dom"/>
</dbReference>
<dbReference type="PANTHER" id="PTHR45948">
    <property type="entry name" value="DUAL SPECIFICITY PROTEIN PHOSPHATASE DDB_G0269404-RELATED"/>
    <property type="match status" value="1"/>
</dbReference>
<feature type="domain" description="Tyrosine-protein phosphatase" evidence="7">
    <location>
        <begin position="28"/>
        <end position="173"/>
    </location>
</feature>
<comment type="similarity">
    <text evidence="1">Belongs to the protein-tyrosine phosphatase family. Non-receptor class dual specificity subfamily.</text>
</comment>
<dbReference type="GO" id="GO:0005829">
    <property type="term" value="C:cytosol"/>
    <property type="evidence" value="ECO:0007669"/>
    <property type="project" value="TreeGrafter"/>
</dbReference>
<dbReference type="PROSITE" id="PS50054">
    <property type="entry name" value="TYR_PHOSPHATASE_DUAL"/>
    <property type="match status" value="1"/>
</dbReference>
<keyword evidence="2" id="KW-0378">Hydrolase</keyword>
<dbReference type="PANTHER" id="PTHR45948:SF2">
    <property type="entry name" value="DUAL SPECIFICITY PROTEIN PHOSPHATASE"/>
    <property type="match status" value="1"/>
</dbReference>
<dbReference type="GeneID" id="18820180"/>
<comment type="catalytic activity">
    <reaction evidence="4">
        <text>O-phospho-L-seryl-[protein] + H2O = L-seryl-[protein] + phosphate</text>
        <dbReference type="Rhea" id="RHEA:20629"/>
        <dbReference type="Rhea" id="RHEA-COMP:9863"/>
        <dbReference type="Rhea" id="RHEA-COMP:11604"/>
        <dbReference type="ChEBI" id="CHEBI:15377"/>
        <dbReference type="ChEBI" id="CHEBI:29999"/>
        <dbReference type="ChEBI" id="CHEBI:43474"/>
        <dbReference type="ChEBI" id="CHEBI:83421"/>
        <dbReference type="EC" id="3.1.3.16"/>
    </reaction>
</comment>
<evidence type="ECO:0000256" key="2">
    <source>
        <dbReference type="ARBA" id="ARBA00022801"/>
    </source>
</evidence>
<dbReference type="InterPro" id="IPR029021">
    <property type="entry name" value="Prot-tyrosine_phosphatase-like"/>
</dbReference>
<keyword evidence="3" id="KW-0904">Protein phosphatase</keyword>
<evidence type="ECO:0000256" key="1">
    <source>
        <dbReference type="ARBA" id="ARBA00008601"/>
    </source>
</evidence>
<dbReference type="GO" id="GO:0004722">
    <property type="term" value="F:protein serine/threonine phosphatase activity"/>
    <property type="evidence" value="ECO:0007669"/>
    <property type="project" value="UniProtKB-EC"/>
</dbReference>
<dbReference type="OrthoDB" id="2017893at2759"/>
<evidence type="ECO:0000259" key="7">
    <source>
        <dbReference type="PROSITE" id="PS50054"/>
    </source>
</evidence>
<dbReference type="GO" id="GO:0007165">
    <property type="term" value="P:signal transduction"/>
    <property type="evidence" value="ECO:0007669"/>
    <property type="project" value="TreeGrafter"/>
</dbReference>
<evidence type="ECO:0000256" key="5">
    <source>
        <dbReference type="ARBA" id="ARBA00048336"/>
    </source>
</evidence>
<dbReference type="PROSITE" id="PS00383">
    <property type="entry name" value="TYR_PHOSPHATASE_1"/>
    <property type="match status" value="1"/>
</dbReference>
<dbReference type="CDD" id="cd14498">
    <property type="entry name" value="DSP"/>
    <property type="match status" value="1"/>
</dbReference>
<evidence type="ECO:0000256" key="4">
    <source>
        <dbReference type="ARBA" id="ARBA00047761"/>
    </source>
</evidence>
<gene>
    <name evidence="9" type="ORF">SERLADRAFT_472735</name>
</gene>
<dbReference type="InterPro" id="IPR016130">
    <property type="entry name" value="Tyr_Pase_AS"/>
</dbReference>
<feature type="region of interest" description="Disordered" evidence="6">
    <location>
        <begin position="198"/>
        <end position="219"/>
    </location>
</feature>
<accession>F8P3X3</accession>
<reference evidence="9" key="1">
    <citation type="submission" date="2011-04" db="EMBL/GenBank/DDBJ databases">
        <title>Evolution of plant cell wall degrading machinery underlies the functional diversity of forest fungi.</title>
        <authorList>
            <consortium name="US DOE Joint Genome Institute (JGI-PGF)"/>
            <person name="Eastwood D.C."/>
            <person name="Floudas D."/>
            <person name="Binder M."/>
            <person name="Majcherczyk A."/>
            <person name="Schneider P."/>
            <person name="Aerts A."/>
            <person name="Asiegbu F.O."/>
            <person name="Baker S.E."/>
            <person name="Barry K."/>
            <person name="Bendiksby M."/>
            <person name="Blumentritt M."/>
            <person name="Coutinho P.M."/>
            <person name="Cullen D."/>
            <person name="Cullen D."/>
            <person name="Gathman A."/>
            <person name="Goodell B."/>
            <person name="Henrissat B."/>
            <person name="Ihrmark K."/>
            <person name="Kauserud H."/>
            <person name="Kohler A."/>
            <person name="LaButti K."/>
            <person name="Lapidus A."/>
            <person name="Lavin J.L."/>
            <person name="Lee Y.-H."/>
            <person name="Lindquist E."/>
            <person name="Lilly W."/>
            <person name="Lucas S."/>
            <person name="Morin E."/>
            <person name="Murat C."/>
            <person name="Oguiza J.A."/>
            <person name="Park J."/>
            <person name="Pisabarro A.G."/>
            <person name="Riley R."/>
            <person name="Rosling A."/>
            <person name="Salamov A."/>
            <person name="Schmidt O."/>
            <person name="Schmutz J."/>
            <person name="Skrede I."/>
            <person name="Stenlid J."/>
            <person name="Wiebenga A."/>
            <person name="Xie X."/>
            <person name="Kues U."/>
            <person name="Hibbett D.S."/>
            <person name="Hoffmeister D."/>
            <person name="Hogberg N."/>
            <person name="Martin F."/>
            <person name="Grigoriev I.V."/>
            <person name="Watkinson S.C."/>
        </authorList>
    </citation>
    <scope>NUCLEOTIDE SEQUENCE</scope>
    <source>
        <strain evidence="9">S7.9</strain>
    </source>
</reference>
<dbReference type="PROSITE" id="PS50056">
    <property type="entry name" value="TYR_PHOSPHATASE_2"/>
    <property type="match status" value="1"/>
</dbReference>
<dbReference type="RefSeq" id="XP_007320760.1">
    <property type="nucleotide sequence ID" value="XM_007320698.1"/>
</dbReference>
<evidence type="ECO:0000256" key="3">
    <source>
        <dbReference type="ARBA" id="ARBA00022912"/>
    </source>
</evidence>
<dbReference type="Proteomes" id="UP000008064">
    <property type="component" value="Unassembled WGS sequence"/>
</dbReference>
<dbReference type="Gene3D" id="3.90.190.10">
    <property type="entry name" value="Protein tyrosine phosphatase superfamily"/>
    <property type="match status" value="1"/>
</dbReference>
<feature type="domain" description="Tyrosine specific protein phosphatases" evidence="8">
    <location>
        <begin position="91"/>
        <end position="151"/>
    </location>
</feature>
<dbReference type="EMBL" id="GL945437">
    <property type="protein sequence ID" value="EGO22222.1"/>
    <property type="molecule type" value="Genomic_DNA"/>
</dbReference>
<protein>
    <submittedName>
        <fullName evidence="9">Uncharacterized protein</fullName>
    </submittedName>
</protein>
<comment type="catalytic activity">
    <reaction evidence="5">
        <text>O-phospho-L-threonyl-[protein] + H2O = L-threonyl-[protein] + phosphate</text>
        <dbReference type="Rhea" id="RHEA:47004"/>
        <dbReference type="Rhea" id="RHEA-COMP:11060"/>
        <dbReference type="Rhea" id="RHEA-COMP:11605"/>
        <dbReference type="ChEBI" id="CHEBI:15377"/>
        <dbReference type="ChEBI" id="CHEBI:30013"/>
        <dbReference type="ChEBI" id="CHEBI:43474"/>
        <dbReference type="ChEBI" id="CHEBI:61977"/>
        <dbReference type="EC" id="3.1.3.16"/>
    </reaction>
</comment>
<evidence type="ECO:0000313" key="9">
    <source>
        <dbReference type="EMBL" id="EGO22222.1"/>
    </source>
</evidence>
<dbReference type="InterPro" id="IPR000387">
    <property type="entry name" value="Tyr_Pase_dom"/>
</dbReference>
<proteinExistence type="inferred from homology"/>
<dbReference type="SMART" id="SM00195">
    <property type="entry name" value="DSPc"/>
    <property type="match status" value="1"/>
</dbReference>
<dbReference type="KEGG" id="sla:SERLADRAFT_472735"/>
<evidence type="ECO:0000256" key="6">
    <source>
        <dbReference type="SAM" id="MobiDB-lite"/>
    </source>
</evidence>
<dbReference type="Pfam" id="PF00782">
    <property type="entry name" value="DSPc"/>
    <property type="match status" value="1"/>
</dbReference>
<dbReference type="GO" id="GO:0004725">
    <property type="term" value="F:protein tyrosine phosphatase activity"/>
    <property type="evidence" value="ECO:0007669"/>
    <property type="project" value="TreeGrafter"/>
</dbReference>